<protein>
    <recommendedName>
        <fullName evidence="3">Reverse transcriptase RNase H-like domain-containing protein</fullName>
    </recommendedName>
</protein>
<comment type="caution">
    <text evidence="1">The sequence shown here is derived from an EMBL/GenBank/DDBJ whole genome shotgun (WGS) entry which is preliminary data.</text>
</comment>
<evidence type="ECO:0008006" key="3">
    <source>
        <dbReference type="Google" id="ProtNLM"/>
    </source>
</evidence>
<dbReference type="Proteomes" id="UP000077202">
    <property type="component" value="Unassembled WGS sequence"/>
</dbReference>
<organism evidence="1 2">
    <name type="scientific">Marchantia polymorpha subsp. ruderalis</name>
    <dbReference type="NCBI Taxonomy" id="1480154"/>
    <lineage>
        <taxon>Eukaryota</taxon>
        <taxon>Viridiplantae</taxon>
        <taxon>Streptophyta</taxon>
        <taxon>Embryophyta</taxon>
        <taxon>Marchantiophyta</taxon>
        <taxon>Marchantiopsida</taxon>
        <taxon>Marchantiidae</taxon>
        <taxon>Marchantiales</taxon>
        <taxon>Marchantiaceae</taxon>
        <taxon>Marchantia</taxon>
    </lineage>
</organism>
<evidence type="ECO:0000313" key="2">
    <source>
        <dbReference type="Proteomes" id="UP000077202"/>
    </source>
</evidence>
<keyword evidence="2" id="KW-1185">Reference proteome</keyword>
<reference evidence="1" key="1">
    <citation type="submission" date="2016-03" db="EMBL/GenBank/DDBJ databases">
        <title>Mechanisms controlling the formation of the plant cell surface in tip-growing cells are functionally conserved among land plants.</title>
        <authorList>
            <person name="Honkanen S."/>
            <person name="Jones V.A."/>
            <person name="Morieri G."/>
            <person name="Champion C."/>
            <person name="Hetherington A.J."/>
            <person name="Kelly S."/>
            <person name="Saint-Marcoux D."/>
            <person name="Proust H."/>
            <person name="Prescott H."/>
            <person name="Dolan L."/>
        </authorList>
    </citation>
    <scope>NUCLEOTIDE SEQUENCE [LARGE SCALE GENOMIC DNA]</scope>
    <source>
        <tissue evidence="1">Whole gametophyte</tissue>
    </source>
</reference>
<sequence length="206" mass="23865">MDLNYLTWVVSLDLAQQRRLRTDLIVSTSLVSSLPTGKRSVRGRPYQLHTDWKFNLVTNHQPLKWLMESDKLTCKFALWVFILWEYDFQVMHRPEVANLDADGLNRNLSTSYEYDNGAKWHGDVDEEMISGWHASYYLCWLDMNSSLEGYVAACPSEGTHHQTVDLEEDDGIVNRQDIHHDVLMLEFLRTSRVPGTMSAKQGDRIS</sequence>
<accession>A0A176VNT2</accession>
<proteinExistence type="predicted"/>
<dbReference type="EMBL" id="LVLJ01003151">
    <property type="protein sequence ID" value="OAE22564.1"/>
    <property type="molecule type" value="Genomic_DNA"/>
</dbReference>
<gene>
    <name evidence="1" type="ORF">AXG93_731s1070</name>
</gene>
<evidence type="ECO:0000313" key="1">
    <source>
        <dbReference type="EMBL" id="OAE22564.1"/>
    </source>
</evidence>
<name>A0A176VNT2_MARPO</name>
<dbReference type="AlphaFoldDB" id="A0A176VNT2"/>